<dbReference type="PIRSF" id="PIRSF005357">
    <property type="entry name" value="UCP005357"/>
    <property type="match status" value="1"/>
</dbReference>
<dbReference type="SUPFAM" id="SSF53756">
    <property type="entry name" value="UDP-Glycosyltransferase/glycogen phosphorylase"/>
    <property type="match status" value="1"/>
</dbReference>
<gene>
    <name evidence="1" type="ORF">L3V18_09645</name>
</gene>
<evidence type="ECO:0000313" key="2">
    <source>
        <dbReference type="Proteomes" id="UP001430796"/>
    </source>
</evidence>
<dbReference type="EMBL" id="JAKJPO010000004">
    <property type="protein sequence ID" value="MCF7222043.1"/>
    <property type="molecule type" value="Genomic_DNA"/>
</dbReference>
<name>A0ABS9HTL6_9GAMM</name>
<comment type="caution">
    <text evidence="1">The sequence shown here is derived from an EMBL/GenBank/DDBJ whole genome shotgun (WGS) entry which is preliminary data.</text>
</comment>
<keyword evidence="2" id="KW-1185">Reference proteome</keyword>
<dbReference type="PANTHER" id="PTHR39662">
    <property type="entry name" value="DUF354 DOMAIN-CONTAINING PROTEIN-RELATED"/>
    <property type="match status" value="1"/>
</dbReference>
<protein>
    <submittedName>
        <fullName evidence="1">DUF354 domain-containing protein</fullName>
    </submittedName>
</protein>
<dbReference type="Pfam" id="PF04007">
    <property type="entry name" value="DUF354"/>
    <property type="match status" value="1"/>
</dbReference>
<dbReference type="Gene3D" id="3.40.50.2000">
    <property type="entry name" value="Glycogen Phosphorylase B"/>
    <property type="match status" value="1"/>
</dbReference>
<evidence type="ECO:0000313" key="1">
    <source>
        <dbReference type="EMBL" id="MCF7222043.1"/>
    </source>
</evidence>
<dbReference type="RefSeq" id="WP_237054459.1">
    <property type="nucleotide sequence ID" value="NZ_JAKJPO010000004.1"/>
</dbReference>
<reference evidence="2" key="1">
    <citation type="submission" date="2022-01" db="EMBL/GenBank/DDBJ databases">
        <title>Lysobacter chinensis sp. nov., a bacterium isolated from cow dung compost.</title>
        <authorList>
            <person name="Zhou L.Y."/>
        </authorList>
    </citation>
    <scope>NUCLEOTIDE SEQUENCE [LARGE SCALE GENOMIC DNA]</scope>
    <source>
        <strain evidence="2">TLK-CK17</strain>
    </source>
</reference>
<sequence length="350" mass="38784">MASILIDVCHPAHVHFFRQPIEILRSEGHTVHVSSRDKDVATQLLEAADIAHHPLGRAASGPLGLLKELVVRDWQLWRLARKLDVDVIAALGGTFAVHAATLHGVPSIVFYDTEMAHLQNRITYPLASRVVVPRCYQGWLPSGKSERYAGYHELSYLHPNRFQPDPARAHAGGLHMELPTFLVRLVSWTANHDIGDKGLGEQEMTRVVSRLEAVGHVIISAESSLPERFGHLRYRGSPEDMHHLMAFCSGYFGESATMASECAVLGVPAVYAANSSRGYTDEQEARYGLVRNVRALDSESIEAGLEWLLERTSADLSAARQAMLNECIDVADHVARRILDVVASRPRRRG</sequence>
<dbReference type="Proteomes" id="UP001430796">
    <property type="component" value="Unassembled WGS sequence"/>
</dbReference>
<proteinExistence type="predicted"/>
<reference evidence="1 2" key="2">
    <citation type="submission" date="2022-01" db="EMBL/GenBank/DDBJ databases">
        <title>Lysobacter chinensis sp. nov., a bacterium isolated from cow dung compost.</title>
        <authorList>
            <person name="Liu Y."/>
        </authorList>
    </citation>
    <scope>NUCLEOTIDE SEQUENCE [LARGE SCALE GENOMIC DNA]</scope>
    <source>
        <strain evidence="1 2">TLK-CK17</strain>
    </source>
</reference>
<reference evidence="1 2" key="3">
    <citation type="submission" date="2022-01" db="EMBL/GenBank/DDBJ databases">
        <authorList>
            <person name="Zhou L.Y."/>
        </authorList>
    </citation>
    <scope>NUCLEOTIDE SEQUENCE [LARGE SCALE GENOMIC DNA]</scope>
    <source>
        <strain evidence="1 2">TLK-CK17</strain>
    </source>
</reference>
<dbReference type="PANTHER" id="PTHR39662:SF1">
    <property type="entry name" value="DUF354 DOMAIN-CONTAINING PROTEIN"/>
    <property type="match status" value="1"/>
</dbReference>
<accession>A0ABS9HTL6</accession>
<organism evidence="1 2">
    <name type="scientific">Marilutibacter chinensis</name>
    <dbReference type="NCBI Taxonomy" id="2912247"/>
    <lineage>
        <taxon>Bacteria</taxon>
        <taxon>Pseudomonadati</taxon>
        <taxon>Pseudomonadota</taxon>
        <taxon>Gammaproteobacteria</taxon>
        <taxon>Lysobacterales</taxon>
        <taxon>Lysobacteraceae</taxon>
        <taxon>Marilutibacter</taxon>
    </lineage>
</organism>
<dbReference type="InterPro" id="IPR007152">
    <property type="entry name" value="DUF354"/>
</dbReference>